<evidence type="ECO:0000313" key="1">
    <source>
        <dbReference type="EMBL" id="MBX71884.1"/>
    </source>
</evidence>
<dbReference type="EMBL" id="GGEC01091400">
    <property type="protein sequence ID" value="MBX71884.1"/>
    <property type="molecule type" value="Transcribed_RNA"/>
</dbReference>
<sequence>MPLSCHCKNCCGLPGRIREFMLLIQE</sequence>
<protein>
    <submittedName>
        <fullName evidence="1">Uncharacterized protein</fullName>
    </submittedName>
</protein>
<name>A0A2P2QYD0_RHIMU</name>
<reference evidence="1" key="1">
    <citation type="submission" date="2018-02" db="EMBL/GenBank/DDBJ databases">
        <title>Rhizophora mucronata_Transcriptome.</title>
        <authorList>
            <person name="Meera S.P."/>
            <person name="Sreeshan A."/>
            <person name="Augustine A."/>
        </authorList>
    </citation>
    <scope>NUCLEOTIDE SEQUENCE</scope>
    <source>
        <tissue evidence="1">Leaf</tissue>
    </source>
</reference>
<organism evidence="1">
    <name type="scientific">Rhizophora mucronata</name>
    <name type="common">Asiatic mangrove</name>
    <dbReference type="NCBI Taxonomy" id="61149"/>
    <lineage>
        <taxon>Eukaryota</taxon>
        <taxon>Viridiplantae</taxon>
        <taxon>Streptophyta</taxon>
        <taxon>Embryophyta</taxon>
        <taxon>Tracheophyta</taxon>
        <taxon>Spermatophyta</taxon>
        <taxon>Magnoliopsida</taxon>
        <taxon>eudicotyledons</taxon>
        <taxon>Gunneridae</taxon>
        <taxon>Pentapetalae</taxon>
        <taxon>rosids</taxon>
        <taxon>fabids</taxon>
        <taxon>Malpighiales</taxon>
        <taxon>Rhizophoraceae</taxon>
        <taxon>Rhizophora</taxon>
    </lineage>
</organism>
<proteinExistence type="predicted"/>
<dbReference type="AlphaFoldDB" id="A0A2P2QYD0"/>
<accession>A0A2P2QYD0</accession>